<proteinExistence type="predicted"/>
<dbReference type="EMBL" id="AHBZ03000027">
    <property type="protein sequence ID" value="KAF7764807.1"/>
    <property type="molecule type" value="Genomic_DNA"/>
</dbReference>
<reference evidence="1" key="1">
    <citation type="journal article" date="2012" name="J. Bacteriol.">
        <title>Genome sequences of type strains of seven species of the marine bacterium Pseudoalteromonas.</title>
        <authorList>
            <person name="Xie B.B."/>
            <person name="Shu Y.L."/>
            <person name="Qin Q.L."/>
            <person name="Rong J.C."/>
            <person name="Zhang X.Y."/>
            <person name="Chen X.L."/>
            <person name="Shi M."/>
            <person name="He H.L."/>
            <person name="Zhou B.C."/>
            <person name="Zhang Y.Z."/>
        </authorList>
    </citation>
    <scope>NUCLEOTIDE SEQUENCE</scope>
    <source>
        <strain evidence="1">DSM 8771</strain>
    </source>
</reference>
<organism evidence="1 2">
    <name type="scientific">Pseudoalteromonas citrea</name>
    <dbReference type="NCBI Taxonomy" id="43655"/>
    <lineage>
        <taxon>Bacteria</taxon>
        <taxon>Pseudomonadati</taxon>
        <taxon>Pseudomonadota</taxon>
        <taxon>Gammaproteobacteria</taxon>
        <taxon>Alteromonadales</taxon>
        <taxon>Pseudoalteromonadaceae</taxon>
        <taxon>Pseudoalteromonas</taxon>
    </lineage>
</organism>
<reference evidence="1" key="2">
    <citation type="submission" date="2015-03" db="EMBL/GenBank/DDBJ databases">
        <title>Genome sequence of Pseudoalteromonas citrea.</title>
        <authorList>
            <person name="Xie B.-B."/>
            <person name="Rong J.-C."/>
            <person name="Qin Q.-L."/>
            <person name="Zhang Y.-Z."/>
        </authorList>
    </citation>
    <scope>NUCLEOTIDE SEQUENCE</scope>
    <source>
        <strain evidence="1">DSM 8771</strain>
    </source>
</reference>
<name>A0AAD4FQ86_9GAMM</name>
<comment type="caution">
    <text evidence="1">The sequence shown here is derived from an EMBL/GenBank/DDBJ whole genome shotgun (WGS) entry which is preliminary data.</text>
</comment>
<dbReference type="Proteomes" id="UP000016487">
    <property type="component" value="Unassembled WGS sequence"/>
</dbReference>
<gene>
    <name evidence="1" type="ORF">PCIT_b0881</name>
</gene>
<accession>A0AAD4FQ86</accession>
<dbReference type="AlphaFoldDB" id="A0AAD4FQ86"/>
<protein>
    <submittedName>
        <fullName evidence="1">Uncharacterized protein</fullName>
    </submittedName>
</protein>
<evidence type="ECO:0000313" key="2">
    <source>
        <dbReference type="Proteomes" id="UP000016487"/>
    </source>
</evidence>
<sequence length="42" mass="4709">MRFTHRHIFTTLLISGKNTAESMPVTAGVSLCVKPLYKMATR</sequence>
<evidence type="ECO:0000313" key="1">
    <source>
        <dbReference type="EMBL" id="KAF7764807.1"/>
    </source>
</evidence>